<dbReference type="InterPro" id="IPR019758">
    <property type="entry name" value="Pept_S26A_signal_pept_1_CS"/>
</dbReference>
<feature type="compositionally biased region" description="Low complexity" evidence="8">
    <location>
        <begin position="7"/>
        <end position="27"/>
    </location>
</feature>
<dbReference type="InterPro" id="IPR000223">
    <property type="entry name" value="Pept_S26A_signal_pept_1"/>
</dbReference>
<name>A0AAU7JQN2_9MICO</name>
<comment type="subcellular location">
    <subcellularLocation>
        <location evidence="2">Cell membrane</location>
        <topology evidence="2">Single-pass type II membrane protein</topology>
    </subcellularLocation>
    <subcellularLocation>
        <location evidence="7">Membrane</location>
        <topology evidence="7">Single-pass type II membrane protein</topology>
    </subcellularLocation>
</comment>
<dbReference type="EMBL" id="CP157483">
    <property type="protein sequence ID" value="XBO42697.1"/>
    <property type="molecule type" value="Genomic_DNA"/>
</dbReference>
<keyword evidence="7" id="KW-0645">Protease</keyword>
<feature type="domain" description="Peptidase S26" evidence="9">
    <location>
        <begin position="49"/>
        <end position="240"/>
    </location>
</feature>
<evidence type="ECO:0000256" key="3">
    <source>
        <dbReference type="ARBA" id="ARBA00009370"/>
    </source>
</evidence>
<sequence length="263" mass="27444">MNPGPEAPQQDPAASSAHADPAAGSATADDHAHRRGPQARGPHRRQGPSWLVLVGVAVLVMLVVRGFLVQSFYVPSGSMEPTIEPGDRILVNKLVSGDEVKRGDVVVFDGSTTFAAADRSPHQDDGLIGRTLAGAASAVGIDLGEQDFVKRVIGLPGDHVVCCDAQGRLTVNGVPVTENYLFPGDKPSDLTFDVTVPPGRLWVMGDHRGDSADSRAHLGDPGGGTVRTKDVIGRAVATFWPLGRIGGFARPDSLATIPAAGTR</sequence>
<dbReference type="Pfam" id="PF10502">
    <property type="entry name" value="Peptidase_S26"/>
    <property type="match status" value="1"/>
</dbReference>
<evidence type="ECO:0000256" key="6">
    <source>
        <dbReference type="PIRSR" id="PIRSR600223-1"/>
    </source>
</evidence>
<dbReference type="InterPro" id="IPR036286">
    <property type="entry name" value="LexA/Signal_pep-like_sf"/>
</dbReference>
<proteinExistence type="inferred from homology"/>
<dbReference type="AlphaFoldDB" id="A0AAU7JQN2"/>
<keyword evidence="7" id="KW-0812">Transmembrane</keyword>
<dbReference type="GO" id="GO:0006465">
    <property type="term" value="P:signal peptide processing"/>
    <property type="evidence" value="ECO:0007669"/>
    <property type="project" value="InterPro"/>
</dbReference>
<keyword evidence="7" id="KW-0472">Membrane</keyword>
<feature type="active site" evidence="6">
    <location>
        <position position="78"/>
    </location>
</feature>
<dbReference type="NCBIfam" id="TIGR02227">
    <property type="entry name" value="sigpep_I_bact"/>
    <property type="match status" value="1"/>
</dbReference>
<reference evidence="10" key="1">
    <citation type="submission" date="2024-05" db="EMBL/GenBank/DDBJ databases">
        <authorList>
            <person name="Kim S."/>
            <person name="Heo J."/>
            <person name="Choi H."/>
            <person name="Choi Y."/>
            <person name="Kwon S.-W."/>
            <person name="Kim Y."/>
        </authorList>
    </citation>
    <scope>NUCLEOTIDE SEQUENCE</scope>
    <source>
        <strain evidence="10">KACC 23699</strain>
    </source>
</reference>
<feature type="transmembrane region" description="Helical" evidence="7">
    <location>
        <begin position="50"/>
        <end position="73"/>
    </location>
</feature>
<keyword evidence="5 7" id="KW-0378">Hydrolase</keyword>
<dbReference type="PANTHER" id="PTHR43390">
    <property type="entry name" value="SIGNAL PEPTIDASE I"/>
    <property type="match status" value="1"/>
</dbReference>
<dbReference type="GO" id="GO:0009003">
    <property type="term" value="F:signal peptidase activity"/>
    <property type="evidence" value="ECO:0007669"/>
    <property type="project" value="UniProtKB-EC"/>
</dbReference>
<gene>
    <name evidence="10" type="primary">lepB</name>
    <name evidence="10" type="ORF">ABEG17_14115</name>
</gene>
<feature type="compositionally biased region" description="Basic residues" evidence="8">
    <location>
        <begin position="33"/>
        <end position="46"/>
    </location>
</feature>
<protein>
    <recommendedName>
        <fullName evidence="4 7">Signal peptidase I</fullName>
        <ecNumber evidence="4 7">3.4.21.89</ecNumber>
    </recommendedName>
</protein>
<organism evidence="10">
    <name type="scientific">Pedococcus sp. KACC 23699</name>
    <dbReference type="NCBI Taxonomy" id="3149228"/>
    <lineage>
        <taxon>Bacteria</taxon>
        <taxon>Bacillati</taxon>
        <taxon>Actinomycetota</taxon>
        <taxon>Actinomycetes</taxon>
        <taxon>Micrococcales</taxon>
        <taxon>Intrasporangiaceae</taxon>
        <taxon>Pedococcus</taxon>
    </lineage>
</organism>
<comment type="catalytic activity">
    <reaction evidence="1 7">
        <text>Cleavage of hydrophobic, N-terminal signal or leader sequences from secreted and periplasmic proteins.</text>
        <dbReference type="EC" id="3.4.21.89"/>
    </reaction>
</comment>
<dbReference type="GO" id="GO:0004252">
    <property type="term" value="F:serine-type endopeptidase activity"/>
    <property type="evidence" value="ECO:0007669"/>
    <property type="project" value="InterPro"/>
</dbReference>
<dbReference type="GO" id="GO:0005886">
    <property type="term" value="C:plasma membrane"/>
    <property type="evidence" value="ECO:0007669"/>
    <property type="project" value="UniProtKB-SubCell"/>
</dbReference>
<evidence type="ECO:0000256" key="8">
    <source>
        <dbReference type="SAM" id="MobiDB-lite"/>
    </source>
</evidence>
<dbReference type="InterPro" id="IPR019533">
    <property type="entry name" value="Peptidase_S26"/>
</dbReference>
<dbReference type="PANTHER" id="PTHR43390:SF1">
    <property type="entry name" value="CHLOROPLAST PROCESSING PEPTIDASE"/>
    <property type="match status" value="1"/>
</dbReference>
<evidence type="ECO:0000256" key="5">
    <source>
        <dbReference type="ARBA" id="ARBA00022801"/>
    </source>
</evidence>
<dbReference type="RefSeq" id="WP_406830115.1">
    <property type="nucleotide sequence ID" value="NZ_CP157483.1"/>
</dbReference>
<keyword evidence="7" id="KW-1133">Transmembrane helix</keyword>
<feature type="active site" evidence="6">
    <location>
        <position position="150"/>
    </location>
</feature>
<feature type="region of interest" description="Disordered" evidence="8">
    <location>
        <begin position="1"/>
        <end position="46"/>
    </location>
</feature>
<evidence type="ECO:0000256" key="4">
    <source>
        <dbReference type="ARBA" id="ARBA00013208"/>
    </source>
</evidence>
<dbReference type="EC" id="3.4.21.89" evidence="4 7"/>
<dbReference type="CDD" id="cd06530">
    <property type="entry name" value="S26_SPase_I"/>
    <property type="match status" value="1"/>
</dbReference>
<evidence type="ECO:0000256" key="7">
    <source>
        <dbReference type="RuleBase" id="RU362042"/>
    </source>
</evidence>
<accession>A0AAU7JQN2</accession>
<evidence type="ECO:0000256" key="2">
    <source>
        <dbReference type="ARBA" id="ARBA00004401"/>
    </source>
</evidence>
<evidence type="ECO:0000313" key="10">
    <source>
        <dbReference type="EMBL" id="XBO42697.1"/>
    </source>
</evidence>
<dbReference type="SUPFAM" id="SSF51306">
    <property type="entry name" value="LexA/Signal peptidase"/>
    <property type="match status" value="1"/>
</dbReference>
<dbReference type="Gene3D" id="2.10.109.10">
    <property type="entry name" value="Umud Fragment, subunit A"/>
    <property type="match status" value="1"/>
</dbReference>
<evidence type="ECO:0000259" key="9">
    <source>
        <dbReference type="Pfam" id="PF10502"/>
    </source>
</evidence>
<comment type="similarity">
    <text evidence="3 7">Belongs to the peptidase S26 family.</text>
</comment>
<evidence type="ECO:0000256" key="1">
    <source>
        <dbReference type="ARBA" id="ARBA00000677"/>
    </source>
</evidence>
<dbReference type="PROSITE" id="PS00761">
    <property type="entry name" value="SPASE_I_3"/>
    <property type="match status" value="1"/>
</dbReference>
<dbReference type="PRINTS" id="PR00727">
    <property type="entry name" value="LEADERPTASE"/>
</dbReference>